<sequence length="375" mass="40245">MDTIGAAVFSELVPGMNGASPQDMQEQPSADAFMMTSPPPLNPLSPTVGIPGMPTQYFQPPMTFSSDATSISSASVNGSNRQSSVTSVSTDSITEATRQALILSLSQPSAFTTQRKYSQPAVSSPLTPGFSPRQTGSPSVSLPSTQDLQRYVSAYVHYFHPHLPFLHIPTLSFDSPVFTSNMRAQASFSQDGIVGGGGCLVLSMAAIGALYEFEHGPAKELFEGAKKMIGIYLEERRKAATSNAVASGRAPHKTPLWLVQAMLLNLIYGHNCGEKMAAEIATTHCAALVSLAKAAELEKPDPDFAADDISHKAYVMRNGSIDSDAEMADDVTSAAQFGQSLPQDAMDLHAKWYAWKTQEERKRTLFSVFVLSALL</sequence>
<proteinExistence type="predicted"/>
<evidence type="ECO:0000313" key="2">
    <source>
        <dbReference type="Proteomes" id="UP001186974"/>
    </source>
</evidence>
<evidence type="ECO:0000313" key="1">
    <source>
        <dbReference type="EMBL" id="KAK3045131.1"/>
    </source>
</evidence>
<keyword evidence="2" id="KW-1185">Reference proteome</keyword>
<comment type="caution">
    <text evidence="1">The sequence shown here is derived from an EMBL/GenBank/DDBJ whole genome shotgun (WGS) entry which is preliminary data.</text>
</comment>
<accession>A0ACC3CVV3</accession>
<dbReference type="Proteomes" id="UP001186974">
    <property type="component" value="Unassembled WGS sequence"/>
</dbReference>
<reference evidence="1" key="1">
    <citation type="submission" date="2024-09" db="EMBL/GenBank/DDBJ databases">
        <title>Black Yeasts Isolated from many extreme environments.</title>
        <authorList>
            <person name="Coleine C."/>
            <person name="Stajich J.E."/>
            <person name="Selbmann L."/>
        </authorList>
    </citation>
    <scope>NUCLEOTIDE SEQUENCE</scope>
    <source>
        <strain evidence="1">CCFEE 5737</strain>
    </source>
</reference>
<gene>
    <name evidence="1" type="ORF">LTS18_014504</name>
</gene>
<organism evidence="1 2">
    <name type="scientific">Coniosporium uncinatum</name>
    <dbReference type="NCBI Taxonomy" id="93489"/>
    <lineage>
        <taxon>Eukaryota</taxon>
        <taxon>Fungi</taxon>
        <taxon>Dikarya</taxon>
        <taxon>Ascomycota</taxon>
        <taxon>Pezizomycotina</taxon>
        <taxon>Dothideomycetes</taxon>
        <taxon>Dothideomycetes incertae sedis</taxon>
        <taxon>Coniosporium</taxon>
    </lineage>
</organism>
<protein>
    <submittedName>
        <fullName evidence="1">Uncharacterized protein</fullName>
    </submittedName>
</protein>
<feature type="non-terminal residue" evidence="1">
    <location>
        <position position="375"/>
    </location>
</feature>
<dbReference type="EMBL" id="JAWDJW010010991">
    <property type="protein sequence ID" value="KAK3045131.1"/>
    <property type="molecule type" value="Genomic_DNA"/>
</dbReference>
<name>A0ACC3CVV3_9PEZI</name>